<sequence>MRPLGGRDSAKAGDARDGRPIRRTDCAGRAPAPIMVSMTVSDGRSSTADATAEETVLPLEGGDVHVRQDGPRDAPVLLLIHGSAASTGSWDAMVPLLTGSHRVIRIDLLGHGRSAKPVDGDYGIPEQARRAGQALERLGAERAVVVGHSSGGYTAVALAERRPELVTGLVLINTGPRLDAFLARESGTIGPEQWPPSDDQLRKFASGAFRAGYEIPQDLVDELRGLSYHAFTAAMRASLAYVGQSPVPDRLAPLGIPLQVIFGDQDTRWRPASFGDYGALPGARVDALPGIGHTPILEDPAGTAGLLLRFAAQR</sequence>
<name>A0A1M7FPS3_9ACTN</name>
<dbReference type="Pfam" id="PF00561">
    <property type="entry name" value="Abhydrolase_1"/>
    <property type="match status" value="1"/>
</dbReference>
<evidence type="ECO:0000313" key="4">
    <source>
        <dbReference type="Proteomes" id="UP000184111"/>
    </source>
</evidence>
<protein>
    <submittedName>
        <fullName evidence="3">Pimeloyl-ACP methyl ester carboxylesterase</fullName>
    </submittedName>
</protein>
<evidence type="ECO:0000256" key="1">
    <source>
        <dbReference type="SAM" id="MobiDB-lite"/>
    </source>
</evidence>
<evidence type="ECO:0000259" key="2">
    <source>
        <dbReference type="Pfam" id="PF00561"/>
    </source>
</evidence>
<feature type="region of interest" description="Disordered" evidence="1">
    <location>
        <begin position="1"/>
        <end position="32"/>
    </location>
</feature>
<dbReference type="PANTHER" id="PTHR43798:SF33">
    <property type="entry name" value="HYDROLASE, PUTATIVE (AFU_ORTHOLOGUE AFUA_2G14860)-RELATED"/>
    <property type="match status" value="1"/>
</dbReference>
<dbReference type="STRING" id="310782.SAMN05216499_10819"/>
<evidence type="ECO:0000313" key="3">
    <source>
        <dbReference type="EMBL" id="SHM05965.1"/>
    </source>
</evidence>
<dbReference type="GO" id="GO:0003824">
    <property type="term" value="F:catalytic activity"/>
    <property type="evidence" value="ECO:0007669"/>
    <property type="project" value="UniProtKB-ARBA"/>
</dbReference>
<feature type="domain" description="AB hydrolase-1" evidence="2">
    <location>
        <begin position="75"/>
        <end position="300"/>
    </location>
</feature>
<reference evidence="3 4" key="1">
    <citation type="submission" date="2016-11" db="EMBL/GenBank/DDBJ databases">
        <authorList>
            <person name="Jaros S."/>
            <person name="Januszkiewicz K."/>
            <person name="Wedrychowicz H."/>
        </authorList>
    </citation>
    <scope>NUCLEOTIDE SEQUENCE [LARGE SCALE GENOMIC DNA]</scope>
    <source>
        <strain evidence="3 4">CGMCC 4.2025</strain>
    </source>
</reference>
<dbReference type="Gene3D" id="3.40.50.1820">
    <property type="entry name" value="alpha/beta hydrolase"/>
    <property type="match status" value="1"/>
</dbReference>
<accession>A0A1M7FPS3</accession>
<organism evidence="3 4">
    <name type="scientific">Actinacidiphila paucisporea</name>
    <dbReference type="NCBI Taxonomy" id="310782"/>
    <lineage>
        <taxon>Bacteria</taxon>
        <taxon>Bacillati</taxon>
        <taxon>Actinomycetota</taxon>
        <taxon>Actinomycetes</taxon>
        <taxon>Kitasatosporales</taxon>
        <taxon>Streptomycetaceae</taxon>
        <taxon>Actinacidiphila</taxon>
    </lineage>
</organism>
<dbReference type="EMBL" id="FRBI01000008">
    <property type="protein sequence ID" value="SHM05965.1"/>
    <property type="molecule type" value="Genomic_DNA"/>
</dbReference>
<dbReference type="Proteomes" id="UP000184111">
    <property type="component" value="Unassembled WGS sequence"/>
</dbReference>
<dbReference type="AlphaFoldDB" id="A0A1M7FPS3"/>
<dbReference type="GO" id="GO:0016020">
    <property type="term" value="C:membrane"/>
    <property type="evidence" value="ECO:0007669"/>
    <property type="project" value="TreeGrafter"/>
</dbReference>
<dbReference type="InterPro" id="IPR029058">
    <property type="entry name" value="AB_hydrolase_fold"/>
</dbReference>
<dbReference type="PANTHER" id="PTHR43798">
    <property type="entry name" value="MONOACYLGLYCEROL LIPASE"/>
    <property type="match status" value="1"/>
</dbReference>
<dbReference type="PRINTS" id="PR00111">
    <property type="entry name" value="ABHYDROLASE"/>
</dbReference>
<keyword evidence="4" id="KW-1185">Reference proteome</keyword>
<dbReference type="SUPFAM" id="SSF53474">
    <property type="entry name" value="alpha/beta-Hydrolases"/>
    <property type="match status" value="1"/>
</dbReference>
<proteinExistence type="predicted"/>
<dbReference type="InterPro" id="IPR050266">
    <property type="entry name" value="AB_hydrolase_sf"/>
</dbReference>
<gene>
    <name evidence="3" type="ORF">SAMN05216499_10819</name>
</gene>
<feature type="compositionally biased region" description="Basic and acidic residues" evidence="1">
    <location>
        <begin position="8"/>
        <end position="26"/>
    </location>
</feature>
<dbReference type="InterPro" id="IPR000073">
    <property type="entry name" value="AB_hydrolase_1"/>
</dbReference>